<evidence type="ECO:0000313" key="1">
    <source>
        <dbReference type="EMBL" id="RGV19349.1"/>
    </source>
</evidence>
<sequence>MNHQIKKTIIFYFYPLVAFRRWVIKQKKNYLGHHNPEKLAKLLYRRKFHKELNLNNPQTFNEKVNWLKFRSDTSLWTELADKYKVREYIKNNGLEEILVKLYGKWDRVEDIDFEQLPNSFVLKSNNGCGTVLLVEDKTKLDLQATRKLLKKWLKQKYGYTTAEPHYTTIKPCIIAEEYLKWDNPSISSSLIDYKFHCIHGSPLYIQVMSDRQPGHIYHWNIYNTFWQPYSGYIPPQLKKDSEIPCPQSFERMLDICKILSKPFPQVRIDLYEIGGKIYFGEMTFTSAGGYDDEIPNDLDVEMGEKMNLPLN</sequence>
<accession>A0A412W6I5</accession>
<protein>
    <submittedName>
        <fullName evidence="1">Uncharacterized protein</fullName>
    </submittedName>
</protein>
<comment type="caution">
    <text evidence="1">The sequence shown here is derived from an EMBL/GenBank/DDBJ whole genome shotgun (WGS) entry which is preliminary data.</text>
</comment>
<organism evidence="1 2">
    <name type="scientific">Odoribacter splanchnicus</name>
    <dbReference type="NCBI Taxonomy" id="28118"/>
    <lineage>
        <taxon>Bacteria</taxon>
        <taxon>Pseudomonadati</taxon>
        <taxon>Bacteroidota</taxon>
        <taxon>Bacteroidia</taxon>
        <taxon>Bacteroidales</taxon>
        <taxon>Odoribacteraceae</taxon>
        <taxon>Odoribacter</taxon>
    </lineage>
</organism>
<dbReference type="RefSeq" id="WP_013611258.1">
    <property type="nucleotide sequence ID" value="NZ_JABWDG010000056.1"/>
</dbReference>
<evidence type="ECO:0000313" key="2">
    <source>
        <dbReference type="Proteomes" id="UP000283426"/>
    </source>
</evidence>
<dbReference type="OMA" id="DYKFHMF"/>
<dbReference type="InterPro" id="IPR029465">
    <property type="entry name" value="ATPgrasp_TupA"/>
</dbReference>
<dbReference type="Pfam" id="PF14305">
    <property type="entry name" value="ATPgrasp_TupA"/>
    <property type="match status" value="1"/>
</dbReference>
<gene>
    <name evidence="1" type="ORF">DWW24_18490</name>
</gene>
<dbReference type="AlphaFoldDB" id="A0A412W6I5"/>
<dbReference type="Proteomes" id="UP000283426">
    <property type="component" value="Unassembled WGS sequence"/>
</dbReference>
<dbReference type="EMBL" id="QRYW01000051">
    <property type="protein sequence ID" value="RGV19349.1"/>
    <property type="molecule type" value="Genomic_DNA"/>
</dbReference>
<dbReference type="GeneID" id="61274204"/>
<name>A0A412W6I5_9BACT</name>
<proteinExistence type="predicted"/>
<reference evidence="1 2" key="1">
    <citation type="submission" date="2018-08" db="EMBL/GenBank/DDBJ databases">
        <title>A genome reference for cultivated species of the human gut microbiota.</title>
        <authorList>
            <person name="Zou Y."/>
            <person name="Xue W."/>
            <person name="Luo G."/>
        </authorList>
    </citation>
    <scope>NUCLEOTIDE SEQUENCE [LARGE SCALE GENOMIC DNA]</scope>
    <source>
        <strain evidence="1 2">AF14-6AC</strain>
    </source>
</reference>